<dbReference type="GO" id="GO:0005635">
    <property type="term" value="C:nuclear envelope"/>
    <property type="evidence" value="ECO:0007669"/>
    <property type="project" value="TreeGrafter"/>
</dbReference>
<dbReference type="RefSeq" id="XP_029225926.1">
    <property type="nucleotide sequence ID" value="XM_029373939.1"/>
</dbReference>
<protein>
    <submittedName>
        <fullName evidence="2">Uncharacterized protein</fullName>
    </submittedName>
</protein>
<dbReference type="GO" id="GO:0005829">
    <property type="term" value="C:cytosol"/>
    <property type="evidence" value="ECO:0007669"/>
    <property type="project" value="TreeGrafter"/>
</dbReference>
<sequence length="1010" mass="110726">MAEVEELTKLLQHALSSENSIRLQAEEEIDRLSSCGGFLPHLAHYACLNLGSIPRSHRLLALSILKQKFRVVAIEECVDVNNILLNLLSVEEDRPVANLSAAVISLIILRMESMGKTEQVLVSESMHFFMKSLHDSFGTVDSARLELNAMLLVSELLHHLYPDSFTRNELLQLVPCFFRRAISDTPNETTCMAVNVLRELILPVVSIRKFQLLGFIKETWDSFFPALAAALLTPILPLFEEEYAIRNRQTLEIMTLVDGMLRLAKWTRQGITANFFCGLLTRIEADNGVYLEGLESMDSGDDARLVIQQIVAKRWELLGFMAQVKSLSSVVANVMANSLSSLLGLVLSHTTLSDIEAGELLSEANAFLRQEEEHEEEVVWNVRDTAADFCRICVSVLGEGGHVLGFLLASLSSTEGSWKRRESILFVLEVLLRRCPNAILAAGVDCLSQLLQILIKDDVHGPALLSTRALSLLSILLTLMKRGGADVEPLCASLLPKAVISLSSPAPLLCAASCRFFHYILPLAAKDDVVNLFSTGQDALFSLLVNETTSGELLYICLEIYTEWVSQCQRKRRGVASPESYNNLFRCWRNHIQDPNMGELVVSLFAELITDSGGDEFLTGHFSWLADVLSSPCGVAEYCVIPFVVQILTCIFAQGSDEVAVKAADALLGSLCGLLLATEESSIISSASGCLAALLRRCPHVGAMTVLVPNSLMKRSFPDLDVGQSAAGGCAGMAALQGGELQPYPFSSVLVTVVMAMLREEVREASLMNSGKVLVVIAQNTSAFQEDEIERMITIILRRLMTVCTDTVTQELVAPLAVLMKLHLHAFMNVLWSSGLLLDTFSVWLPKMSLFIGKEVLFASCDALLDLLLQWPLDERLCDQQMTWVEGKRRKANLPLQVAVFVAVGKGVLNLATQASLSNDEDEEGDAMAEEAEEEEEEEEEEAEAGEGEEAGEGAVAGKVCRGEVSRDLRHLLQKVSPLVLRYGPGAAGCFSRSELKELSDLLNAVKASS</sequence>
<dbReference type="OrthoDB" id="273244at2759"/>
<organism evidence="2 3">
    <name type="scientific">Trypanosoma conorhini</name>
    <dbReference type="NCBI Taxonomy" id="83891"/>
    <lineage>
        <taxon>Eukaryota</taxon>
        <taxon>Discoba</taxon>
        <taxon>Euglenozoa</taxon>
        <taxon>Kinetoplastea</taxon>
        <taxon>Metakinetoplastina</taxon>
        <taxon>Trypanosomatida</taxon>
        <taxon>Trypanosomatidae</taxon>
        <taxon>Trypanosoma</taxon>
    </lineage>
</organism>
<evidence type="ECO:0000313" key="3">
    <source>
        <dbReference type="Proteomes" id="UP000284403"/>
    </source>
</evidence>
<dbReference type="Gene3D" id="1.25.10.10">
    <property type="entry name" value="Leucine-rich Repeat Variant"/>
    <property type="match status" value="1"/>
</dbReference>
<evidence type="ECO:0000313" key="2">
    <source>
        <dbReference type="EMBL" id="RNF08871.1"/>
    </source>
</evidence>
<name>A0A422NTT1_9TRYP</name>
<comment type="caution">
    <text evidence="2">The sequence shown here is derived from an EMBL/GenBank/DDBJ whole genome shotgun (WGS) entry which is preliminary data.</text>
</comment>
<dbReference type="PANTHER" id="PTHR10997:SF9">
    <property type="entry name" value="IMPORTIN-9"/>
    <property type="match status" value="1"/>
</dbReference>
<dbReference type="SUPFAM" id="SSF48371">
    <property type="entry name" value="ARM repeat"/>
    <property type="match status" value="1"/>
</dbReference>
<dbReference type="GeneID" id="40320683"/>
<dbReference type="GO" id="GO:0006606">
    <property type="term" value="P:protein import into nucleus"/>
    <property type="evidence" value="ECO:0007669"/>
    <property type="project" value="TreeGrafter"/>
</dbReference>
<evidence type="ECO:0000256" key="1">
    <source>
        <dbReference type="SAM" id="MobiDB-lite"/>
    </source>
</evidence>
<dbReference type="InterPro" id="IPR016024">
    <property type="entry name" value="ARM-type_fold"/>
</dbReference>
<accession>A0A422NTT1</accession>
<reference evidence="2 3" key="1">
    <citation type="journal article" date="2018" name="BMC Genomics">
        <title>Genomic comparison of Trypanosoma conorhini and Trypanosoma rangeli to Trypanosoma cruzi strains of high and low virulence.</title>
        <authorList>
            <person name="Bradwell K.R."/>
            <person name="Koparde V.N."/>
            <person name="Matveyev A.V."/>
            <person name="Serrano M.G."/>
            <person name="Alves J.M."/>
            <person name="Parikh H."/>
            <person name="Huang B."/>
            <person name="Lee V."/>
            <person name="Espinosa-Alvarez O."/>
            <person name="Ortiz P.A."/>
            <person name="Costa-Martins A.G."/>
            <person name="Teixeira M.M."/>
            <person name="Buck G.A."/>
        </authorList>
    </citation>
    <scope>NUCLEOTIDE SEQUENCE [LARGE SCALE GENOMIC DNA]</scope>
    <source>
        <strain evidence="2 3">025E</strain>
    </source>
</reference>
<gene>
    <name evidence="2" type="ORF">Tco025E_07072</name>
</gene>
<keyword evidence="3" id="KW-1185">Reference proteome</keyword>
<feature type="compositionally biased region" description="Acidic residues" evidence="1">
    <location>
        <begin position="919"/>
        <end position="952"/>
    </location>
</feature>
<dbReference type="PANTHER" id="PTHR10997">
    <property type="entry name" value="IMPORTIN-7, 8, 11"/>
    <property type="match status" value="1"/>
</dbReference>
<dbReference type="AlphaFoldDB" id="A0A422NTT1"/>
<dbReference type="EMBL" id="MKKU01000525">
    <property type="protein sequence ID" value="RNF08871.1"/>
    <property type="molecule type" value="Genomic_DNA"/>
</dbReference>
<dbReference type="InterPro" id="IPR011989">
    <property type="entry name" value="ARM-like"/>
</dbReference>
<dbReference type="Proteomes" id="UP000284403">
    <property type="component" value="Unassembled WGS sequence"/>
</dbReference>
<feature type="region of interest" description="Disordered" evidence="1">
    <location>
        <begin position="915"/>
        <end position="957"/>
    </location>
</feature>
<proteinExistence type="predicted"/>